<dbReference type="InterPro" id="IPR006805">
    <property type="entry name" value="Anth_synth_I_N"/>
</dbReference>
<proteinExistence type="predicted"/>
<feature type="domain" description="Anthranilate synthase component I N-terminal" evidence="10">
    <location>
        <begin position="14"/>
        <end position="159"/>
    </location>
</feature>
<comment type="cofactor">
    <cofactor evidence="1">
        <name>Mg(2+)</name>
        <dbReference type="ChEBI" id="CHEBI:18420"/>
    </cofactor>
</comment>
<evidence type="ECO:0000256" key="7">
    <source>
        <dbReference type="ARBA" id="ARBA00025634"/>
    </source>
</evidence>
<evidence type="ECO:0000256" key="5">
    <source>
        <dbReference type="ARBA" id="ARBA00022842"/>
    </source>
</evidence>
<dbReference type="InterPro" id="IPR015890">
    <property type="entry name" value="Chorismate_C"/>
</dbReference>
<evidence type="ECO:0000256" key="6">
    <source>
        <dbReference type="ARBA" id="ARBA00023239"/>
    </source>
</evidence>
<feature type="domain" description="Chorismate-utilising enzyme C-terminal" evidence="9">
    <location>
        <begin position="199"/>
        <end position="450"/>
    </location>
</feature>
<dbReference type="Gene3D" id="3.60.120.10">
    <property type="entry name" value="Anthranilate synthase"/>
    <property type="match status" value="1"/>
</dbReference>
<dbReference type="PANTHER" id="PTHR11236">
    <property type="entry name" value="AMINOBENZOATE/ANTHRANILATE SYNTHASE"/>
    <property type="match status" value="1"/>
</dbReference>
<dbReference type="Pfam" id="PF00425">
    <property type="entry name" value="Chorismate_bind"/>
    <property type="match status" value="1"/>
</dbReference>
<keyword evidence="5" id="KW-0460">Magnesium</keyword>
<dbReference type="SUPFAM" id="SSF56322">
    <property type="entry name" value="ADC synthase"/>
    <property type="match status" value="1"/>
</dbReference>
<gene>
    <name evidence="11" type="ORF">HC175_02740</name>
</gene>
<comment type="function">
    <text evidence="7">Part of a heterotetrameric complex that catalyzes the two-step biosynthesis of anthranilate, an intermediate in the biosynthesis of L-tryptophan. In the first step, the glutamine-binding beta subunit (TrpG) of anthranilate synthase (AS) provides the glutamine amidotransferase activity which generates ammonia as a substrate that, along with chorismate, is used in the second step, catalyzed by the large alpha subunit of AS (TrpE) to produce anthranilate. In the absence of TrpG, TrpE can synthesize anthranilate directly from chorismate and high concentrations of ammonia.</text>
</comment>
<evidence type="ECO:0000256" key="4">
    <source>
        <dbReference type="ARBA" id="ARBA00022723"/>
    </source>
</evidence>
<dbReference type="EMBL" id="JAAVJR010000001">
    <property type="protein sequence ID" value="NJW51826.1"/>
    <property type="molecule type" value="Genomic_DNA"/>
</dbReference>
<dbReference type="RefSeq" id="WP_168136962.1">
    <property type="nucleotide sequence ID" value="NZ_JAAVJR010000001.1"/>
</dbReference>
<comment type="catalytic activity">
    <reaction evidence="8">
        <text>chorismate + L-glutamine = anthranilate + pyruvate + L-glutamate + H(+)</text>
        <dbReference type="Rhea" id="RHEA:21732"/>
        <dbReference type="ChEBI" id="CHEBI:15361"/>
        <dbReference type="ChEBI" id="CHEBI:15378"/>
        <dbReference type="ChEBI" id="CHEBI:16567"/>
        <dbReference type="ChEBI" id="CHEBI:29748"/>
        <dbReference type="ChEBI" id="CHEBI:29985"/>
        <dbReference type="ChEBI" id="CHEBI:58359"/>
        <dbReference type="EC" id="4.1.3.27"/>
    </reaction>
</comment>
<keyword evidence="4" id="KW-0479">Metal-binding</keyword>
<evidence type="ECO:0000256" key="3">
    <source>
        <dbReference type="ARBA" id="ARBA00020653"/>
    </source>
</evidence>
<dbReference type="InterPro" id="IPR005801">
    <property type="entry name" value="ADC_synthase"/>
</dbReference>
<accession>A0ABX1CYW7</accession>
<organism evidence="11 12">
    <name type="scientific">Salinimicrobium oceani</name>
    <dbReference type="NCBI Taxonomy" id="2722702"/>
    <lineage>
        <taxon>Bacteria</taxon>
        <taxon>Pseudomonadati</taxon>
        <taxon>Bacteroidota</taxon>
        <taxon>Flavobacteriia</taxon>
        <taxon>Flavobacteriales</taxon>
        <taxon>Flavobacteriaceae</taxon>
        <taxon>Salinimicrobium</taxon>
    </lineage>
</organism>
<reference evidence="11 12" key="1">
    <citation type="submission" date="2020-03" db="EMBL/GenBank/DDBJ databases">
        <title>Salinimicrobium sp. nov, isolated from SCS.</title>
        <authorList>
            <person name="Cao W.R."/>
        </authorList>
    </citation>
    <scope>NUCLEOTIDE SEQUENCE [LARGE SCALE GENOMIC DNA]</scope>
    <source>
        <strain evidence="12">J15B91</strain>
    </source>
</reference>
<comment type="caution">
    <text evidence="11">The sequence shown here is derived from an EMBL/GenBank/DDBJ whole genome shotgun (WGS) entry which is preliminary data.</text>
</comment>
<comment type="subunit">
    <text evidence="2">Heterotetramer consisting of two non-identical subunits: a beta subunit (TrpG) and a large alpha subunit (TrpE).</text>
</comment>
<evidence type="ECO:0000313" key="12">
    <source>
        <dbReference type="Proteomes" id="UP000703674"/>
    </source>
</evidence>
<dbReference type="InterPro" id="IPR019999">
    <property type="entry name" value="Anth_synth_I-like"/>
</dbReference>
<dbReference type="Proteomes" id="UP000703674">
    <property type="component" value="Unassembled WGS sequence"/>
</dbReference>
<dbReference type="Pfam" id="PF04715">
    <property type="entry name" value="Anth_synt_I_N"/>
    <property type="match status" value="1"/>
</dbReference>
<evidence type="ECO:0000256" key="8">
    <source>
        <dbReference type="ARBA" id="ARBA00047683"/>
    </source>
</evidence>
<evidence type="ECO:0000256" key="1">
    <source>
        <dbReference type="ARBA" id="ARBA00001946"/>
    </source>
</evidence>
<name>A0ABX1CYW7_9FLAO</name>
<evidence type="ECO:0000313" key="11">
    <source>
        <dbReference type="EMBL" id="NJW51826.1"/>
    </source>
</evidence>
<protein>
    <recommendedName>
        <fullName evidence="3">Anthranilate synthase component 1</fullName>
    </recommendedName>
</protein>
<keyword evidence="12" id="KW-1185">Reference proteome</keyword>
<dbReference type="PANTHER" id="PTHR11236:SF48">
    <property type="entry name" value="ISOCHORISMATE SYNTHASE MENF"/>
    <property type="match status" value="1"/>
</dbReference>
<evidence type="ECO:0000259" key="9">
    <source>
        <dbReference type="Pfam" id="PF00425"/>
    </source>
</evidence>
<dbReference type="PRINTS" id="PR00095">
    <property type="entry name" value="ANTSNTHASEI"/>
</dbReference>
<sequence length="464" mass="52679">MYQLNTTYKKLLADTFTPVSVYLRLRDIFPNSLLLESSDYHGNENSFSYICCNPIASVKVEHNTLIKSFPDGKVEETEINKEVNVPEAIHTFARSFSSTGPDFPFINEGLFGYIAYDGVQYFEKLQLKKKEGDLEIPEIFYAVYQNIIAINHFNNEAFIFDHSYDSSNHLEQIEQLLKVKNFASYPFNIEGEAASNETDEGYRKMVHQAKQHCSRGDVFQLVLSRRFSQAFKGDEFNVYRALRNVNPSPYLFYFDYGNFKIFGSSPEAQLVVKDDKAEIHPIAGTFKRTGNDEQDAASAKALAADEKENSEHVMLVDLARNDLSRNGSDVQVETYKEIQYFSHVIHLVSKVSGKKNKEISTMQMVADTFPAGTLSGAPKHKAMQLIEKYENVNRDFYGGAIGFMDFKGNFNHAIIIRSFLSKNHRLYFQAGAGIVSGSTEENELQEVYNKLGALKRALELAEEI</sequence>
<evidence type="ECO:0000256" key="2">
    <source>
        <dbReference type="ARBA" id="ARBA00011575"/>
    </source>
</evidence>
<keyword evidence="6" id="KW-0456">Lyase</keyword>
<evidence type="ECO:0000259" key="10">
    <source>
        <dbReference type="Pfam" id="PF04715"/>
    </source>
</evidence>